<dbReference type="EMBL" id="FNGE01000001">
    <property type="protein sequence ID" value="SDK52163.1"/>
    <property type="molecule type" value="Genomic_DNA"/>
</dbReference>
<dbReference type="InterPro" id="IPR011604">
    <property type="entry name" value="PDDEXK-like_dom_sf"/>
</dbReference>
<reference evidence="4" key="1">
    <citation type="submission" date="2016-10" db="EMBL/GenBank/DDBJ databases">
        <authorList>
            <person name="Varghese N."/>
            <person name="Submissions S."/>
        </authorList>
    </citation>
    <scope>NUCLEOTIDE SEQUENCE [LARGE SCALE GENOMIC DNA]</scope>
    <source>
        <strain evidence="4">CGMCC 1.7655</strain>
    </source>
</reference>
<dbReference type="OrthoDB" id="9780606at2"/>
<keyword evidence="3" id="KW-0067">ATP-binding</keyword>
<keyword evidence="3" id="KW-0378">Hydrolase</keyword>
<name>A0A1G9CKE6_9RHOB</name>
<proteinExistence type="predicted"/>
<evidence type="ECO:0000313" key="3">
    <source>
        <dbReference type="EMBL" id="SDK52163.1"/>
    </source>
</evidence>
<feature type="compositionally biased region" description="Pro residues" evidence="1">
    <location>
        <begin position="692"/>
        <end position="706"/>
    </location>
</feature>
<dbReference type="Gene3D" id="3.90.320.10">
    <property type="match status" value="1"/>
</dbReference>
<dbReference type="SUPFAM" id="SSF52540">
    <property type="entry name" value="P-loop containing nucleoside triphosphate hydrolases"/>
    <property type="match status" value="1"/>
</dbReference>
<gene>
    <name evidence="3" type="ORF">SAMN04487971_101255</name>
</gene>
<feature type="domain" description="PD-(D/E)XK endonuclease-like" evidence="2">
    <location>
        <begin position="710"/>
        <end position="928"/>
    </location>
</feature>
<dbReference type="NCBIfam" id="TIGR02786">
    <property type="entry name" value="addB_alphas"/>
    <property type="match status" value="1"/>
</dbReference>
<dbReference type="InterPro" id="IPR038726">
    <property type="entry name" value="PDDEXK_AddAB-type"/>
</dbReference>
<evidence type="ECO:0000259" key="2">
    <source>
        <dbReference type="Pfam" id="PF12705"/>
    </source>
</evidence>
<organism evidence="3 4">
    <name type="scientific">Paracoccus chinensis</name>
    <dbReference type="NCBI Taxonomy" id="525640"/>
    <lineage>
        <taxon>Bacteria</taxon>
        <taxon>Pseudomonadati</taxon>
        <taxon>Pseudomonadota</taxon>
        <taxon>Alphaproteobacteria</taxon>
        <taxon>Rhodobacterales</taxon>
        <taxon>Paracoccaceae</taxon>
        <taxon>Paracoccus</taxon>
    </lineage>
</organism>
<sequence>MTEMQGLYALPPGVDFAGEVVRGLLDRMSHLPPEALAGVTIYGNSSHTLRAIEAAFHEAGPLLLPRLRLLAEIGSECGFPPPASPLARQLELAHLVARAMASDDTGQSVAAMTRSLAELMAEMQAEGLGAEALDGIDAEDHAAHWQRALAFLRIAARFHLDGGPVDREAQARAAAERLAADWAEGRNLPPGPVIVAGSSGSHGATRLYMEAVARLPQGAVILPGYDPALPEAVAAMLREGNEDHPQARLAPLAASCGAPRPWTDAAPPDPGRNRLLSLALRPAPVTDQWVAEGPSLGDLGVAAAGMTLIEADSPADEAGALAVLIRDAVHRGEEVTLISAERGLTRRVAAALDRWGIIPDDSAGVPLPLTAAGRFARHIAELPGRPLGIDTALILLKHPLTATGRGRWARRAHLLRTRELELHLRRNGPAFPDGAALRKWGEQPRRGKRDEARVAWAEGIAALLDATLPLIAHAGPLPLAERAARHRQLAELWAAGPDGSVEASALYAERPGEKLRAVMDHIALHAARGPMMSARDFARLLSDQLQAQAVRADVEAHPLVRIRGPREARTEAQGLVILGGLNEGGWPQPLDPDPWLSRPMRRQAGLSLPERRIGLAAHDFQIAAAAPKVVLSRAHRSDEAETIPSRWLNRLVNLMNGLGSQNGPAALAAMRARGRHWLDCAAALAAPGPADMAPPSPRPSPRPPAPALRELSVTAVSQLIRDPYAIYARHVLRLRPLDPLRPEPDAAERGNVLHAIIQTFLSPPPAPDLPPEALMARLMEAADRVLAQVPWPSVRLFWQARIAGIARQLVRDEHERLQLGTPLAVETRYQIKVAGMEFTLTARPDRIDRLADGTAVIYDYKSGTPPSRPQILSFDKQLPLEAAMAERGVFGQPMKVADLRYIRLGGEGETTPRGWDAEMAETWDQFVALISAYLRGEHGFTARRAMERTGFGSDYDHLARYGEWSEADPPQAIRVGHE</sequence>
<dbReference type="GO" id="GO:0004386">
    <property type="term" value="F:helicase activity"/>
    <property type="evidence" value="ECO:0007669"/>
    <property type="project" value="UniProtKB-KW"/>
</dbReference>
<dbReference type="Proteomes" id="UP000199555">
    <property type="component" value="Unassembled WGS sequence"/>
</dbReference>
<accession>A0A1G9CKE6</accession>
<dbReference type="InterPro" id="IPR027417">
    <property type="entry name" value="P-loop_NTPase"/>
</dbReference>
<dbReference type="InterPro" id="IPR014153">
    <property type="entry name" value="Ds_break_AddB"/>
</dbReference>
<evidence type="ECO:0000256" key="1">
    <source>
        <dbReference type="SAM" id="MobiDB-lite"/>
    </source>
</evidence>
<keyword evidence="3" id="KW-0547">Nucleotide-binding</keyword>
<dbReference type="STRING" id="525640.SAMN04487971_101255"/>
<dbReference type="AlphaFoldDB" id="A0A1G9CKE6"/>
<dbReference type="RefSeq" id="WP_090751827.1">
    <property type="nucleotide sequence ID" value="NZ_FNGE01000001.1"/>
</dbReference>
<keyword evidence="3" id="KW-0347">Helicase</keyword>
<protein>
    <submittedName>
        <fullName evidence="3">ATP-dependent helicase/nuclease subunit B</fullName>
    </submittedName>
</protein>
<feature type="region of interest" description="Disordered" evidence="1">
    <location>
        <begin position="688"/>
        <end position="707"/>
    </location>
</feature>
<evidence type="ECO:0000313" key="4">
    <source>
        <dbReference type="Proteomes" id="UP000199555"/>
    </source>
</evidence>
<dbReference type="Pfam" id="PF12705">
    <property type="entry name" value="PDDEXK_1"/>
    <property type="match status" value="1"/>
</dbReference>
<keyword evidence="4" id="KW-1185">Reference proteome</keyword>